<feature type="domain" description="Ionotropic glutamate receptor C-terminal" evidence="6">
    <location>
        <begin position="30"/>
        <end position="252"/>
    </location>
</feature>
<evidence type="ECO:0000259" key="6">
    <source>
        <dbReference type="SMART" id="SM00079"/>
    </source>
</evidence>
<reference evidence="7" key="1">
    <citation type="submission" date="2022-02" db="EMBL/GenBank/DDBJ databases">
        <title>Fredinandcohnia quinoae sp. nov. isolated from Chenopodium quinoa seeds.</title>
        <authorList>
            <person name="Saati-Santamaria Z."/>
            <person name="Flores-Felix J.D."/>
            <person name="Igual J.M."/>
            <person name="Velazquez E."/>
            <person name="Garcia-Fraile P."/>
            <person name="Martinez-Molina E."/>
        </authorList>
    </citation>
    <scope>NUCLEOTIDE SEQUENCE</scope>
    <source>
        <strain evidence="7">SECRCQ15</strain>
    </source>
</reference>
<dbReference type="InterPro" id="IPR001638">
    <property type="entry name" value="Solute-binding_3/MltF_N"/>
</dbReference>
<keyword evidence="8" id="KW-1185">Reference proteome</keyword>
<dbReference type="AlphaFoldDB" id="A0AAW5DYG2"/>
<feature type="domain" description="Solute-binding protein family 3/N-terminal" evidence="5">
    <location>
        <begin position="30"/>
        <end position="252"/>
    </location>
</feature>
<name>A0AAW5DYG2_9BACI</name>
<dbReference type="PANTHER" id="PTHR35936">
    <property type="entry name" value="MEMBRANE-BOUND LYTIC MUREIN TRANSGLYCOSYLASE F"/>
    <property type="match status" value="1"/>
</dbReference>
<evidence type="ECO:0000256" key="2">
    <source>
        <dbReference type="ARBA" id="ARBA00023139"/>
    </source>
</evidence>
<dbReference type="PANTHER" id="PTHR35936:SF38">
    <property type="entry name" value="GLUTAMINE-BINDING PERIPLASMIC PROTEIN"/>
    <property type="match status" value="1"/>
</dbReference>
<protein>
    <submittedName>
        <fullName evidence="7">Transporter substrate-binding domain-containing protein</fullName>
    </submittedName>
</protein>
<dbReference type="PROSITE" id="PS51257">
    <property type="entry name" value="PROKAR_LIPOPROTEIN"/>
    <property type="match status" value="1"/>
</dbReference>
<gene>
    <name evidence="7" type="ORF">MJG50_10100</name>
</gene>
<dbReference type="Pfam" id="PF00497">
    <property type="entry name" value="SBP_bac_3"/>
    <property type="match status" value="1"/>
</dbReference>
<organism evidence="7 8">
    <name type="scientific">Fredinandcohnia quinoae</name>
    <dbReference type="NCBI Taxonomy" id="2918902"/>
    <lineage>
        <taxon>Bacteria</taxon>
        <taxon>Bacillati</taxon>
        <taxon>Bacillota</taxon>
        <taxon>Bacilli</taxon>
        <taxon>Bacillales</taxon>
        <taxon>Bacillaceae</taxon>
        <taxon>Fredinandcohnia</taxon>
    </lineage>
</organism>
<comment type="caution">
    <text evidence="7">The sequence shown here is derived from an EMBL/GenBank/DDBJ whole genome shotgun (WGS) entry which is preliminary data.</text>
</comment>
<dbReference type="Gene3D" id="3.40.190.10">
    <property type="entry name" value="Periplasmic binding protein-like II"/>
    <property type="match status" value="2"/>
</dbReference>
<proteinExistence type="predicted"/>
<evidence type="ECO:0000313" key="8">
    <source>
        <dbReference type="Proteomes" id="UP001431131"/>
    </source>
</evidence>
<accession>A0AAW5DYG2</accession>
<dbReference type="SUPFAM" id="SSF53850">
    <property type="entry name" value="Periplasmic binding protein-like II"/>
    <property type="match status" value="1"/>
</dbReference>
<dbReference type="SMART" id="SM00062">
    <property type="entry name" value="PBPb"/>
    <property type="match status" value="1"/>
</dbReference>
<dbReference type="EMBL" id="JAKTTI010000013">
    <property type="protein sequence ID" value="MCH1625681.1"/>
    <property type="molecule type" value="Genomic_DNA"/>
</dbReference>
<dbReference type="GO" id="GO:0016020">
    <property type="term" value="C:membrane"/>
    <property type="evidence" value="ECO:0007669"/>
    <property type="project" value="InterPro"/>
</dbReference>
<sequence length="252" mass="27455">MKKTFFLLISCLFLLSLVACGSSSGGAEKKVKVGIDTTYPPFEFEDGGDYVGIDIELIKAIAEDQDFEIEFKPMDFKGIIPALTAGQLDVAIAGMSITDARKKEVDFSEPYFEAGLSLVVNKDNSEITGPEDLKGKMIAVKKGTTGADMAAELAEEHGTEVRLFDDSPAMFQEVSNGNADVLIEDYPVIAYAISQNTNLKLKIVGDRLNGDFYGIAVEKGKNADLLKKINEGLNNLRDNGKYDEIVNKYLGE</sequence>
<dbReference type="Proteomes" id="UP001431131">
    <property type="component" value="Unassembled WGS sequence"/>
</dbReference>
<feature type="chain" id="PRO_5043800919" evidence="4">
    <location>
        <begin position="22"/>
        <end position="252"/>
    </location>
</feature>
<evidence type="ECO:0000313" key="7">
    <source>
        <dbReference type="EMBL" id="MCH1625681.1"/>
    </source>
</evidence>
<keyword evidence="3" id="KW-0449">Lipoprotein</keyword>
<evidence type="ECO:0000256" key="3">
    <source>
        <dbReference type="ARBA" id="ARBA00023288"/>
    </source>
</evidence>
<keyword evidence="1 4" id="KW-0732">Signal</keyword>
<dbReference type="InterPro" id="IPR001320">
    <property type="entry name" value="Iontro_rcpt_C"/>
</dbReference>
<evidence type="ECO:0000256" key="1">
    <source>
        <dbReference type="ARBA" id="ARBA00022729"/>
    </source>
</evidence>
<evidence type="ECO:0000259" key="5">
    <source>
        <dbReference type="SMART" id="SM00062"/>
    </source>
</evidence>
<feature type="signal peptide" evidence="4">
    <location>
        <begin position="1"/>
        <end position="21"/>
    </location>
</feature>
<dbReference type="SMART" id="SM00079">
    <property type="entry name" value="PBPe"/>
    <property type="match status" value="1"/>
</dbReference>
<dbReference type="GO" id="GO:0015276">
    <property type="term" value="F:ligand-gated monoatomic ion channel activity"/>
    <property type="evidence" value="ECO:0007669"/>
    <property type="project" value="InterPro"/>
</dbReference>
<evidence type="ECO:0000256" key="4">
    <source>
        <dbReference type="SAM" id="SignalP"/>
    </source>
</evidence>
<dbReference type="RefSeq" id="WP_240255376.1">
    <property type="nucleotide sequence ID" value="NZ_JAKTTI010000013.1"/>
</dbReference>
<keyword evidence="2" id="KW-0564">Palmitate</keyword>